<feature type="domain" description="DUF6537" evidence="3">
    <location>
        <begin position="290"/>
        <end position="500"/>
    </location>
</feature>
<organism evidence="4 5">
    <name type="scientific">Xylanimonas ulmi</name>
    <dbReference type="NCBI Taxonomy" id="228973"/>
    <lineage>
        <taxon>Bacteria</taxon>
        <taxon>Bacillati</taxon>
        <taxon>Actinomycetota</taxon>
        <taxon>Actinomycetes</taxon>
        <taxon>Micrococcales</taxon>
        <taxon>Promicromonosporaceae</taxon>
        <taxon>Xylanimonas</taxon>
    </lineage>
</organism>
<evidence type="ECO:0000259" key="2">
    <source>
        <dbReference type="Pfam" id="PF01558"/>
    </source>
</evidence>
<dbReference type="NCBIfam" id="NF006179">
    <property type="entry name" value="PRK08312.1"/>
    <property type="match status" value="1"/>
</dbReference>
<dbReference type="InterPro" id="IPR002869">
    <property type="entry name" value="Pyrv_flavodox_OxRed_cen"/>
</dbReference>
<keyword evidence="4" id="KW-0670">Pyruvate</keyword>
<evidence type="ECO:0000259" key="3">
    <source>
        <dbReference type="Pfam" id="PF20169"/>
    </source>
</evidence>
<dbReference type="Gene3D" id="3.40.920.10">
    <property type="entry name" value="Pyruvate-ferredoxin oxidoreductase, PFOR, domain III"/>
    <property type="match status" value="1"/>
</dbReference>
<gene>
    <name evidence="4" type="ORF">EV386_1062</name>
</gene>
<dbReference type="GO" id="GO:0016903">
    <property type="term" value="F:oxidoreductase activity, acting on the aldehyde or oxo group of donors"/>
    <property type="evidence" value="ECO:0007669"/>
    <property type="project" value="InterPro"/>
</dbReference>
<accession>A0A4Q7M2F5</accession>
<reference evidence="4 5" key="1">
    <citation type="submission" date="2019-02" db="EMBL/GenBank/DDBJ databases">
        <title>Sequencing the genomes of 1000 actinobacteria strains.</title>
        <authorList>
            <person name="Klenk H.-P."/>
        </authorList>
    </citation>
    <scope>NUCLEOTIDE SEQUENCE [LARGE SCALE GENOMIC DNA]</scope>
    <source>
        <strain evidence="4 5">DSM 16932</strain>
    </source>
</reference>
<dbReference type="EMBL" id="SGWX01000001">
    <property type="protein sequence ID" value="RZS60782.1"/>
    <property type="molecule type" value="Genomic_DNA"/>
</dbReference>
<evidence type="ECO:0000313" key="4">
    <source>
        <dbReference type="EMBL" id="RZS60782.1"/>
    </source>
</evidence>
<dbReference type="Proteomes" id="UP000293852">
    <property type="component" value="Unassembled WGS sequence"/>
</dbReference>
<dbReference type="OrthoDB" id="1490270at2"/>
<sequence>MSSWGSGQRPITIAILAMGGEGGGVLADWIVAVGEQAGHHAQNTSVAGVAQRTGATVYYVELYPPGHARTDNTRSEPVLSLFPTPGEVDVVIASELMEAGRAIQRGFSTPDRTTLIASTNRVYSMDERLALGDGRVDSNTLLEAAHLGSRRFIGADFMDLALRSGSVISASLFGALAGSATLPFERSAFEDAIRASGKGVGASLAAFASGFDAAQQPAPQPLRTPAPTGNGPVPVAIGLRRPIDPAEEAAAAAQARREQLAISDPASLVGPALRRHAARVADHFPAPARSMLLHGVVRTATYQGPAYADSYLDRVARVAAFDTADEAARLTTEAARHIALWMCYQDTIQVALQKIRRRRLDGVRAEAKAAPGQLLNVREYLHPQLEEIADTLPAGLGRRVARSTWFAQLVGKLTHNGMVVNTTGLVGFTALWAIAMFRPLRPRSLRFVREQEAIDAWLDQLLAAAATDVELAREIVGCQRVLKGYGATHQHGRESFTTLLEQADALLGRDDAAATLARLREAALADEDGATLRRACAELAAPTALASPAR</sequence>
<dbReference type="InterPro" id="IPR046667">
    <property type="entry name" value="DUF6537"/>
</dbReference>
<dbReference type="RefSeq" id="WP_130412969.1">
    <property type="nucleotide sequence ID" value="NZ_SGWX01000001.1"/>
</dbReference>
<proteinExistence type="predicted"/>
<dbReference type="Pfam" id="PF20169">
    <property type="entry name" value="DUF6537"/>
    <property type="match status" value="1"/>
</dbReference>
<protein>
    <submittedName>
        <fullName evidence="4">Indolepyruvate ferredoxin oxidoreductase beta subunit</fullName>
    </submittedName>
</protein>
<evidence type="ECO:0000256" key="1">
    <source>
        <dbReference type="ARBA" id="ARBA00023002"/>
    </source>
</evidence>
<evidence type="ECO:0000313" key="5">
    <source>
        <dbReference type="Proteomes" id="UP000293852"/>
    </source>
</evidence>
<dbReference type="AlphaFoldDB" id="A0A4Q7M2F5"/>
<dbReference type="InterPro" id="IPR019752">
    <property type="entry name" value="Pyrv/ketoisovalerate_OxRed_cat"/>
</dbReference>
<keyword evidence="5" id="KW-1185">Reference proteome</keyword>
<dbReference type="Pfam" id="PF01558">
    <property type="entry name" value="POR"/>
    <property type="match status" value="1"/>
</dbReference>
<keyword evidence="1" id="KW-0560">Oxidoreductase</keyword>
<feature type="domain" description="Pyruvate/ketoisovalerate oxidoreductase catalytic" evidence="2">
    <location>
        <begin position="19"/>
        <end position="211"/>
    </location>
</feature>
<dbReference type="SUPFAM" id="SSF53323">
    <property type="entry name" value="Pyruvate-ferredoxin oxidoreductase, PFOR, domain III"/>
    <property type="match status" value="1"/>
</dbReference>
<name>A0A4Q7M2F5_9MICO</name>
<comment type="caution">
    <text evidence="4">The sequence shown here is derived from an EMBL/GenBank/DDBJ whole genome shotgun (WGS) entry which is preliminary data.</text>
</comment>